<dbReference type="Gene3D" id="3.30.420.40">
    <property type="match status" value="2"/>
</dbReference>
<evidence type="ECO:0000256" key="4">
    <source>
        <dbReference type="ARBA" id="ARBA00022679"/>
    </source>
</evidence>
<dbReference type="PANTHER" id="PTHR21060">
    <property type="entry name" value="ACETATE KINASE"/>
    <property type="match status" value="1"/>
</dbReference>
<keyword evidence="5 9" id="KW-0547">Nucleotide-binding</keyword>
<dbReference type="PRINTS" id="PR00471">
    <property type="entry name" value="ACETATEKNASE"/>
</dbReference>
<organism evidence="11 12">
    <name type="scientific">Aquibacillus albus</name>
    <dbReference type="NCBI Taxonomy" id="1168171"/>
    <lineage>
        <taxon>Bacteria</taxon>
        <taxon>Bacillati</taxon>
        <taxon>Bacillota</taxon>
        <taxon>Bacilli</taxon>
        <taxon>Bacillales</taxon>
        <taxon>Bacillaceae</taxon>
        <taxon>Aquibacillus</taxon>
    </lineage>
</organism>
<dbReference type="Pfam" id="PF00871">
    <property type="entry name" value="Acetate_kinase"/>
    <property type="match status" value="1"/>
</dbReference>
<keyword evidence="7 9" id="KW-0067">ATP-binding</keyword>
<dbReference type="CDD" id="cd24011">
    <property type="entry name" value="ASKHA_NBD_BK"/>
    <property type="match status" value="1"/>
</dbReference>
<dbReference type="EC" id="2.7.2.7" evidence="9"/>
<comment type="similarity">
    <text evidence="2 9 10">Belongs to the acetokinase family.</text>
</comment>
<dbReference type="NCBIfam" id="NF002834">
    <property type="entry name" value="PRK03011.1-5"/>
    <property type="match status" value="1"/>
</dbReference>
<dbReference type="InterPro" id="IPR023865">
    <property type="entry name" value="Aliphatic_acid_kinase_CS"/>
</dbReference>
<dbReference type="RefSeq" id="WP_204497175.1">
    <property type="nucleotide sequence ID" value="NZ_JAFBDR010000001.1"/>
</dbReference>
<dbReference type="EMBL" id="JAFBDR010000001">
    <property type="protein sequence ID" value="MBM7569723.1"/>
    <property type="molecule type" value="Genomic_DNA"/>
</dbReference>
<evidence type="ECO:0000256" key="5">
    <source>
        <dbReference type="ARBA" id="ARBA00022741"/>
    </source>
</evidence>
<evidence type="ECO:0000256" key="1">
    <source>
        <dbReference type="ARBA" id="ARBA00004496"/>
    </source>
</evidence>
<keyword evidence="6 9" id="KW-0418">Kinase</keyword>
<evidence type="ECO:0000256" key="8">
    <source>
        <dbReference type="ARBA" id="ARBA00048596"/>
    </source>
</evidence>
<keyword evidence="4 9" id="KW-0808">Transferase</keyword>
<dbReference type="SUPFAM" id="SSF53067">
    <property type="entry name" value="Actin-like ATPase domain"/>
    <property type="match status" value="2"/>
</dbReference>
<name>A0ABS2MVB0_9BACI</name>
<gene>
    <name evidence="9" type="primary">buk</name>
    <name evidence="11" type="ORF">JOC48_000192</name>
</gene>
<dbReference type="Proteomes" id="UP001296943">
    <property type="component" value="Unassembled WGS sequence"/>
</dbReference>
<keyword evidence="12" id="KW-1185">Reference proteome</keyword>
<dbReference type="InterPro" id="IPR000890">
    <property type="entry name" value="Aliphatic_acid_kin_short-chain"/>
</dbReference>
<evidence type="ECO:0000313" key="11">
    <source>
        <dbReference type="EMBL" id="MBM7569723.1"/>
    </source>
</evidence>
<protein>
    <recommendedName>
        <fullName evidence="9">Probable butyrate kinase</fullName>
        <shortName evidence="9">BK</shortName>
        <ecNumber evidence="9">2.7.2.7</ecNumber>
    </recommendedName>
    <alternativeName>
        <fullName evidence="9">Branched-chain carboxylic acid kinase</fullName>
    </alternativeName>
</protein>
<reference evidence="11 12" key="1">
    <citation type="submission" date="2021-01" db="EMBL/GenBank/DDBJ databases">
        <title>Genomic Encyclopedia of Type Strains, Phase IV (KMG-IV): sequencing the most valuable type-strain genomes for metagenomic binning, comparative biology and taxonomic classification.</title>
        <authorList>
            <person name="Goeker M."/>
        </authorList>
    </citation>
    <scope>NUCLEOTIDE SEQUENCE [LARGE SCALE GENOMIC DNA]</scope>
    <source>
        <strain evidence="11 12">DSM 23711</strain>
    </source>
</reference>
<evidence type="ECO:0000256" key="2">
    <source>
        <dbReference type="ARBA" id="ARBA00008748"/>
    </source>
</evidence>
<comment type="subcellular location">
    <subcellularLocation>
        <location evidence="1 9">Cytoplasm</location>
    </subcellularLocation>
</comment>
<comment type="caution">
    <text evidence="11">The sequence shown here is derived from an EMBL/GenBank/DDBJ whole genome shotgun (WGS) entry which is preliminary data.</text>
</comment>
<dbReference type="PANTHER" id="PTHR21060:SF3">
    <property type="entry name" value="BUTYRATE KINASE 2-RELATED"/>
    <property type="match status" value="1"/>
</dbReference>
<dbReference type="HAMAP" id="MF_00542">
    <property type="entry name" value="Butyrate_kinase"/>
    <property type="match status" value="1"/>
</dbReference>
<proteinExistence type="inferred from homology"/>
<evidence type="ECO:0000256" key="3">
    <source>
        <dbReference type="ARBA" id="ARBA00022490"/>
    </source>
</evidence>
<dbReference type="NCBIfam" id="TIGR02707">
    <property type="entry name" value="butyr_kinase"/>
    <property type="match status" value="1"/>
</dbReference>
<dbReference type="PIRSF" id="PIRSF036458">
    <property type="entry name" value="Butyrate_kin"/>
    <property type="match status" value="1"/>
</dbReference>
<dbReference type="InterPro" id="IPR011245">
    <property type="entry name" value="Butyrate_kin"/>
</dbReference>
<keyword evidence="3 9" id="KW-0963">Cytoplasm</keyword>
<sequence>MSNNKRIVVINPGLSYTKIGIFSDEFCIMEQSIDHNMAELTSVMRVMDQYEIRKKDILHALFEIGINHSKVDAVCGRGGLLRPIQGGTYRVNELMLQDLRMGYNGEHVSNLGGILAYEIASEWNVPAFIVDPVVVDELGELARFSGLPEVPRRSIFHALNQKAVARKAAEKLGKAYKDIRLIVAHIGGGITVGAHEKGRVIDVNNGLYGDGPLSPERAGTVPAGDLISMCFSGEFSQDQMMKKVITNGGLKAYLQTDNLKEVEERIQQGDDQAKLVYEVMAYQVSKEIGALSAVLEGEIDAIVLTGNIETGNTFVSMVMNKIKWITDVLIFPGQNDLEALAQGTLRVLRNEEEQKEYVVEEGKEEHEKWPRNMI</sequence>
<dbReference type="InterPro" id="IPR043129">
    <property type="entry name" value="ATPase_NBD"/>
</dbReference>
<comment type="catalytic activity">
    <reaction evidence="8 9">
        <text>butanoate + ATP = butanoyl phosphate + ADP</text>
        <dbReference type="Rhea" id="RHEA:13585"/>
        <dbReference type="ChEBI" id="CHEBI:17968"/>
        <dbReference type="ChEBI" id="CHEBI:30616"/>
        <dbReference type="ChEBI" id="CHEBI:58079"/>
        <dbReference type="ChEBI" id="CHEBI:456216"/>
        <dbReference type="EC" id="2.7.2.7"/>
    </reaction>
</comment>
<evidence type="ECO:0000256" key="7">
    <source>
        <dbReference type="ARBA" id="ARBA00022840"/>
    </source>
</evidence>
<evidence type="ECO:0000313" key="12">
    <source>
        <dbReference type="Proteomes" id="UP001296943"/>
    </source>
</evidence>
<evidence type="ECO:0000256" key="6">
    <source>
        <dbReference type="ARBA" id="ARBA00022777"/>
    </source>
</evidence>
<evidence type="ECO:0000256" key="9">
    <source>
        <dbReference type="HAMAP-Rule" id="MF_00542"/>
    </source>
</evidence>
<dbReference type="PROSITE" id="PS01076">
    <property type="entry name" value="ACETATE_KINASE_2"/>
    <property type="match status" value="1"/>
</dbReference>
<evidence type="ECO:0000256" key="10">
    <source>
        <dbReference type="RuleBase" id="RU003835"/>
    </source>
</evidence>
<accession>A0ABS2MVB0</accession>
<dbReference type="GO" id="GO:0047761">
    <property type="term" value="F:butyrate kinase activity"/>
    <property type="evidence" value="ECO:0007669"/>
    <property type="project" value="UniProtKB-EC"/>
</dbReference>